<evidence type="ECO:0000256" key="8">
    <source>
        <dbReference type="ARBA" id="ARBA00023136"/>
    </source>
</evidence>
<keyword evidence="5 10" id="KW-0808">Transferase</keyword>
<feature type="transmembrane region" description="Helical" evidence="9">
    <location>
        <begin position="270"/>
        <end position="293"/>
    </location>
</feature>
<keyword evidence="8 9" id="KW-0472">Membrane</keyword>
<evidence type="ECO:0000256" key="5">
    <source>
        <dbReference type="ARBA" id="ARBA00022679"/>
    </source>
</evidence>
<evidence type="ECO:0000256" key="2">
    <source>
        <dbReference type="ARBA" id="ARBA00009481"/>
    </source>
</evidence>
<reference evidence="10 11" key="1">
    <citation type="submission" date="2018-10" db="EMBL/GenBank/DDBJ databases">
        <title>Sequencing the genomes of 1000 actinobacteria strains.</title>
        <authorList>
            <person name="Klenk H.-P."/>
        </authorList>
    </citation>
    <scope>NUCLEOTIDE SEQUENCE [LARGE SCALE GENOMIC DNA]</scope>
    <source>
        <strain evidence="10 11">DSM 17894</strain>
    </source>
</reference>
<evidence type="ECO:0000256" key="7">
    <source>
        <dbReference type="ARBA" id="ARBA00022989"/>
    </source>
</evidence>
<accession>A0A495ICP4</accession>
<organism evidence="10 11">
    <name type="scientific">Frondihabitans australicus</name>
    <dbReference type="NCBI Taxonomy" id="386892"/>
    <lineage>
        <taxon>Bacteria</taxon>
        <taxon>Bacillati</taxon>
        <taxon>Actinomycetota</taxon>
        <taxon>Actinomycetes</taxon>
        <taxon>Micrococcales</taxon>
        <taxon>Microbacteriaceae</taxon>
        <taxon>Frondihabitans</taxon>
    </lineage>
</organism>
<dbReference type="PANTHER" id="PTHR12526">
    <property type="entry name" value="GLYCOSYLTRANSFERASE"/>
    <property type="match status" value="1"/>
</dbReference>
<evidence type="ECO:0000256" key="9">
    <source>
        <dbReference type="SAM" id="Phobius"/>
    </source>
</evidence>
<feature type="transmembrane region" description="Helical" evidence="9">
    <location>
        <begin position="192"/>
        <end position="218"/>
    </location>
</feature>
<dbReference type="GO" id="GO:0016757">
    <property type="term" value="F:glycosyltransferase activity"/>
    <property type="evidence" value="ECO:0007669"/>
    <property type="project" value="UniProtKB-KW"/>
</dbReference>
<dbReference type="Pfam" id="PF13692">
    <property type="entry name" value="Glyco_trans_1_4"/>
    <property type="match status" value="1"/>
</dbReference>
<name>A0A495ICP4_9MICO</name>
<dbReference type="SUPFAM" id="SSF53756">
    <property type="entry name" value="UDP-Glycosyltransferase/glycogen phosphorylase"/>
    <property type="match status" value="1"/>
</dbReference>
<dbReference type="CDD" id="cd03801">
    <property type="entry name" value="GT4_PimA-like"/>
    <property type="match status" value="1"/>
</dbReference>
<proteinExistence type="inferred from homology"/>
<dbReference type="Proteomes" id="UP000280008">
    <property type="component" value="Unassembled WGS sequence"/>
</dbReference>
<feature type="transmembrane region" description="Helical" evidence="9">
    <location>
        <begin position="38"/>
        <end position="57"/>
    </location>
</feature>
<dbReference type="Pfam" id="PF03706">
    <property type="entry name" value="LPG_synthase_TM"/>
    <property type="match status" value="1"/>
</dbReference>
<evidence type="ECO:0000313" key="11">
    <source>
        <dbReference type="Proteomes" id="UP000280008"/>
    </source>
</evidence>
<dbReference type="RefSeq" id="WP_121368124.1">
    <property type="nucleotide sequence ID" value="NZ_RBKS01000001.1"/>
</dbReference>
<keyword evidence="11" id="KW-1185">Reference proteome</keyword>
<keyword evidence="7 9" id="KW-1133">Transmembrane helix</keyword>
<feature type="transmembrane region" description="Helical" evidence="9">
    <location>
        <begin position="230"/>
        <end position="250"/>
    </location>
</feature>
<sequence>MLKRLRTLLQIVFGVVAVGFLIWAIAKNWGPMVRELGVIAWPLVVLSCAAIACGLYVNMLSWRAVVRALGTNLSRREAASVFFTSQLGKYIPGGIWPVVASARLGSAFGLSAITSVSSMTISLLMSATVGLVYGVGVLFTIPALVHNYWYLLILLLVGGLIVLVPPVLNRVIMLALRLLRRAGALPRLDGTAFAAAVGWTLLSWLFLGLGLAFLAIGTDGGSPRVLLDGVSGYALAWVAGFVAIIAPAGVGVREAVLVFVLGPSLGQNAVLGIAVVDRLFMTLGDIAMLFFTIGGRRRARQKNDPRLQVTYVTRKFPPSVGGMETLAFNTDLALTSAFGHSGLIAQRGSNKNLLWWVPATAVRLVGRSIAGSDDVYLFGDALAWATLGWIPRLFRRRALTMVCGLDITYTNPLYRLVVHSALRRAPKVLAISRATLQQAVEAGVDPARGQVVTMGIELASAISDDRVEARREVLAAHALPDDAVVLMTTGRLVKRKGVQWFVQNVMPLLPETFHYLVAGSGPDHDGILSDAQRLGLADRVHLLGYVSDADRELLLSGADFFVQPNIPVPGDMEGFGLVVIESAQAGLLTVASGIEGLQDAVRPGVTGLQAPSGDGPAWAELLVETAGRPDRAALALRFRDEARRIYSLQTMGSELETTIVEVAPPRALARASAGVALADA</sequence>
<evidence type="ECO:0000256" key="4">
    <source>
        <dbReference type="ARBA" id="ARBA00022676"/>
    </source>
</evidence>
<feature type="transmembrane region" description="Helical" evidence="9">
    <location>
        <begin position="119"/>
        <end position="141"/>
    </location>
</feature>
<keyword evidence="6 9" id="KW-0812">Transmembrane</keyword>
<evidence type="ECO:0000256" key="1">
    <source>
        <dbReference type="ARBA" id="ARBA00004651"/>
    </source>
</evidence>
<keyword evidence="4" id="KW-0328">Glycosyltransferase</keyword>
<comment type="similarity">
    <text evidence="2">Belongs to the glycosyltransferase group 1 family. Glycosyltransferase 4 subfamily.</text>
</comment>
<dbReference type="InterPro" id="IPR022791">
    <property type="entry name" value="L-PG_synthase/AglD"/>
</dbReference>
<dbReference type="GO" id="GO:0005886">
    <property type="term" value="C:plasma membrane"/>
    <property type="evidence" value="ECO:0007669"/>
    <property type="project" value="UniProtKB-SubCell"/>
</dbReference>
<dbReference type="Gene3D" id="3.40.50.2000">
    <property type="entry name" value="Glycogen Phosphorylase B"/>
    <property type="match status" value="2"/>
</dbReference>
<dbReference type="OrthoDB" id="6057470at2"/>
<protein>
    <submittedName>
        <fullName evidence="10">Glycosyltransferase involved in cell wall biosynthesis</fullName>
    </submittedName>
</protein>
<comment type="caution">
    <text evidence="10">The sequence shown here is derived from an EMBL/GenBank/DDBJ whole genome shotgun (WGS) entry which is preliminary data.</text>
</comment>
<gene>
    <name evidence="10" type="ORF">C8E83_0328</name>
</gene>
<evidence type="ECO:0000256" key="6">
    <source>
        <dbReference type="ARBA" id="ARBA00022692"/>
    </source>
</evidence>
<keyword evidence="3" id="KW-1003">Cell membrane</keyword>
<dbReference type="PANTHER" id="PTHR12526:SF640">
    <property type="entry name" value="COLANIC ACID BIOSYNTHESIS GLYCOSYLTRANSFERASE WCAL-RELATED"/>
    <property type="match status" value="1"/>
</dbReference>
<evidence type="ECO:0000313" key="10">
    <source>
        <dbReference type="EMBL" id="RKR73238.1"/>
    </source>
</evidence>
<comment type="subcellular location">
    <subcellularLocation>
        <location evidence="1">Cell membrane</location>
        <topology evidence="1">Multi-pass membrane protein</topology>
    </subcellularLocation>
</comment>
<feature type="transmembrane region" description="Helical" evidence="9">
    <location>
        <begin position="7"/>
        <end position="26"/>
    </location>
</feature>
<evidence type="ECO:0000256" key="3">
    <source>
        <dbReference type="ARBA" id="ARBA00022475"/>
    </source>
</evidence>
<dbReference type="AlphaFoldDB" id="A0A495ICP4"/>
<feature type="transmembrane region" description="Helical" evidence="9">
    <location>
        <begin position="148"/>
        <end position="172"/>
    </location>
</feature>
<dbReference type="EMBL" id="RBKS01000001">
    <property type="protein sequence ID" value="RKR73238.1"/>
    <property type="molecule type" value="Genomic_DNA"/>
</dbReference>